<dbReference type="AlphaFoldDB" id="A0ABD0J992"/>
<dbReference type="EMBL" id="JACVVK020000550">
    <property type="protein sequence ID" value="KAK7466679.1"/>
    <property type="molecule type" value="Genomic_DNA"/>
</dbReference>
<proteinExistence type="predicted"/>
<feature type="non-terminal residue" evidence="1">
    <location>
        <position position="1"/>
    </location>
</feature>
<keyword evidence="2" id="KW-1185">Reference proteome</keyword>
<protein>
    <submittedName>
        <fullName evidence="1">Uncharacterized protein</fullName>
    </submittedName>
</protein>
<organism evidence="1 2">
    <name type="scientific">Batillaria attramentaria</name>
    <dbReference type="NCBI Taxonomy" id="370345"/>
    <lineage>
        <taxon>Eukaryota</taxon>
        <taxon>Metazoa</taxon>
        <taxon>Spiralia</taxon>
        <taxon>Lophotrochozoa</taxon>
        <taxon>Mollusca</taxon>
        <taxon>Gastropoda</taxon>
        <taxon>Caenogastropoda</taxon>
        <taxon>Sorbeoconcha</taxon>
        <taxon>Cerithioidea</taxon>
        <taxon>Batillariidae</taxon>
        <taxon>Batillaria</taxon>
    </lineage>
</organism>
<dbReference type="Proteomes" id="UP001519460">
    <property type="component" value="Unassembled WGS sequence"/>
</dbReference>
<evidence type="ECO:0000313" key="1">
    <source>
        <dbReference type="EMBL" id="KAK7466679.1"/>
    </source>
</evidence>
<reference evidence="1 2" key="1">
    <citation type="journal article" date="2023" name="Sci. Data">
        <title>Genome assembly of the Korean intertidal mud-creeper Batillaria attramentaria.</title>
        <authorList>
            <person name="Patra A.K."/>
            <person name="Ho P.T."/>
            <person name="Jun S."/>
            <person name="Lee S.J."/>
            <person name="Kim Y."/>
            <person name="Won Y.J."/>
        </authorList>
    </citation>
    <scope>NUCLEOTIDE SEQUENCE [LARGE SCALE GENOMIC DNA]</scope>
    <source>
        <strain evidence="1">Wonlab-2016</strain>
    </source>
</reference>
<gene>
    <name evidence="1" type="ORF">BaRGS_00037211</name>
</gene>
<name>A0ABD0J992_9CAEN</name>
<accession>A0ABD0J992</accession>
<evidence type="ECO:0000313" key="2">
    <source>
        <dbReference type="Proteomes" id="UP001519460"/>
    </source>
</evidence>
<comment type="caution">
    <text evidence="1">The sequence shown here is derived from an EMBL/GenBank/DDBJ whole genome shotgun (WGS) entry which is preliminary data.</text>
</comment>
<sequence>VDMIAAGKQEVQLWGSTIKQETFAEYNSRFTSGFFVPLFNCYVLHVADLKRQLNSVDGLPITSKIQTPYIPVG</sequence>